<evidence type="ECO:0000256" key="1">
    <source>
        <dbReference type="ARBA" id="ARBA00022679"/>
    </source>
</evidence>
<dbReference type="SUPFAM" id="SSF55729">
    <property type="entry name" value="Acyl-CoA N-acyltransferases (Nat)"/>
    <property type="match status" value="2"/>
</dbReference>
<reference evidence="5" key="1">
    <citation type="submission" date="2016-06" db="EMBL/GenBank/DDBJ databases">
        <authorList>
            <person name="Varghese N."/>
        </authorList>
    </citation>
    <scope>NUCLEOTIDE SEQUENCE [LARGE SCALE GENOMIC DNA]</scope>
    <source>
        <strain evidence="5">DSM 45555</strain>
    </source>
</reference>
<dbReference type="InterPro" id="IPR016181">
    <property type="entry name" value="Acyl_CoA_acyltransferase"/>
</dbReference>
<dbReference type="GO" id="GO:0016747">
    <property type="term" value="F:acyltransferase activity, transferring groups other than amino-acyl groups"/>
    <property type="evidence" value="ECO:0007669"/>
    <property type="project" value="InterPro"/>
</dbReference>
<feature type="domain" description="N-acetyltransferase" evidence="3">
    <location>
        <begin position="4"/>
        <end position="148"/>
    </location>
</feature>
<evidence type="ECO:0000313" key="5">
    <source>
        <dbReference type="Proteomes" id="UP000198551"/>
    </source>
</evidence>
<dbReference type="Proteomes" id="UP000198551">
    <property type="component" value="Unassembled WGS sequence"/>
</dbReference>
<keyword evidence="2" id="KW-0012">Acyltransferase</keyword>
<dbReference type="CDD" id="cd04301">
    <property type="entry name" value="NAT_SF"/>
    <property type="match status" value="1"/>
</dbReference>
<feature type="domain" description="N-acetyltransferase" evidence="3">
    <location>
        <begin position="168"/>
        <end position="301"/>
    </location>
</feature>
<dbReference type="InterPro" id="IPR000182">
    <property type="entry name" value="GNAT_dom"/>
</dbReference>
<evidence type="ECO:0000259" key="3">
    <source>
        <dbReference type="PROSITE" id="PS51186"/>
    </source>
</evidence>
<dbReference type="Gene3D" id="3.40.630.30">
    <property type="match status" value="1"/>
</dbReference>
<dbReference type="Pfam" id="PF00583">
    <property type="entry name" value="Acetyltransf_1"/>
    <property type="match status" value="2"/>
</dbReference>
<dbReference type="PROSITE" id="PS51186">
    <property type="entry name" value="GNAT"/>
    <property type="match status" value="2"/>
</dbReference>
<keyword evidence="1 4" id="KW-0808">Transferase</keyword>
<keyword evidence="5" id="KW-1185">Reference proteome</keyword>
<dbReference type="AlphaFoldDB" id="A0A1C4YVK2"/>
<name>A0A1C4YVK2_9ACTN</name>
<dbReference type="InterPro" id="IPR050832">
    <property type="entry name" value="Bact_Acetyltransf"/>
</dbReference>
<accession>A0A1C4YVK2</accession>
<proteinExistence type="predicted"/>
<dbReference type="RefSeq" id="WP_091047026.1">
    <property type="nucleotide sequence ID" value="NZ_FMCV01000013.1"/>
</dbReference>
<evidence type="ECO:0000256" key="2">
    <source>
        <dbReference type="ARBA" id="ARBA00023315"/>
    </source>
</evidence>
<evidence type="ECO:0000313" key="4">
    <source>
        <dbReference type="EMBL" id="SCF24647.1"/>
    </source>
</evidence>
<dbReference type="EMBL" id="FMCV01000013">
    <property type="protein sequence ID" value="SCF24647.1"/>
    <property type="molecule type" value="Genomic_DNA"/>
</dbReference>
<organism evidence="4 5">
    <name type="scientific">Micromonospora marina</name>
    <dbReference type="NCBI Taxonomy" id="307120"/>
    <lineage>
        <taxon>Bacteria</taxon>
        <taxon>Bacillati</taxon>
        <taxon>Actinomycetota</taxon>
        <taxon>Actinomycetes</taxon>
        <taxon>Micromonosporales</taxon>
        <taxon>Micromonosporaceae</taxon>
        <taxon>Micromonospora</taxon>
    </lineage>
</organism>
<protein>
    <submittedName>
        <fullName evidence="4">Predicted N-acetyltransferase YhbS</fullName>
    </submittedName>
</protein>
<gene>
    <name evidence="4" type="ORF">GA0070215_1139</name>
</gene>
<sequence>MSGAEIRPARPDDAPAVVALRALVYPYMVRGVESTRRMITEPPPGEDWAGWVAEADGEVVGWASAYRNTQTSTPGVGAISLLHVHPAHRRRGTGTALFDAALGHLRTLGSTEVLTYAHTESLPFAQRHGFTPSREVRYSALDLSTPPPVPQVPPGVRLVPAAGLDPRLVHRVDAEASRDEPGDVPTDALGFDLWRYECWDNPGLDREASTLAEVDGELAALSLVQRDGDRMWSDFTGTLPAYRGRGLARLTKQAALHRAAARGARTAYTSNHEVNAPMLAVNERLGYRPVDSQWSCRRTLS</sequence>
<dbReference type="PANTHER" id="PTHR43877">
    <property type="entry name" value="AMINOALKYLPHOSPHONATE N-ACETYLTRANSFERASE-RELATED-RELATED"/>
    <property type="match status" value="1"/>
</dbReference>